<dbReference type="EMBL" id="OX459957">
    <property type="protein sequence ID" value="CAI9163747.1"/>
    <property type="molecule type" value="Genomic_DNA"/>
</dbReference>
<keyword evidence="4 5" id="KW-0472">Membrane</keyword>
<evidence type="ECO:0000256" key="4">
    <source>
        <dbReference type="ARBA" id="ARBA00023136"/>
    </source>
</evidence>
<dbReference type="PANTHER" id="PTHR20516">
    <property type="entry name" value="TRANSMEMBRANE PROTEIN 114/235 FAMILY MEMBER"/>
    <property type="match status" value="1"/>
</dbReference>
<comment type="subcellular location">
    <subcellularLocation>
        <location evidence="1">Membrane</location>
        <topology evidence="1">Multi-pass membrane protein</topology>
    </subcellularLocation>
</comment>
<evidence type="ECO:0000313" key="7">
    <source>
        <dbReference type="EMBL" id="CAI9163747.1"/>
    </source>
</evidence>
<dbReference type="InterPro" id="IPR039951">
    <property type="entry name" value="TMEM114/TMEM235"/>
</dbReference>
<feature type="signal peptide" evidence="6">
    <location>
        <begin position="1"/>
        <end position="27"/>
    </location>
</feature>
<evidence type="ECO:0000313" key="8">
    <source>
        <dbReference type="Proteomes" id="UP001176941"/>
    </source>
</evidence>
<accession>A0ABN8YQB2</accession>
<keyword evidence="3 5" id="KW-1133">Transmembrane helix</keyword>
<dbReference type="Proteomes" id="UP001176941">
    <property type="component" value="Chromosome 21"/>
</dbReference>
<evidence type="ECO:0000256" key="3">
    <source>
        <dbReference type="ARBA" id="ARBA00022989"/>
    </source>
</evidence>
<sequence length="212" mass="22126">MARLGALLLAAALGALLSFALLAAAVASDHWYLLEVADAGNHSGHGQLSSHSGLWRICEGHNSCIRLIDPFASESLDASTSVQHLISLHRAILVVLPLSLVLIVCGWICGLLSSLAWSISLLLFIGCYFLLGGALTLAGVVIFISYSQLALAETARQHGPQHTQDVRIGFCWSLALACGSCSAGSLSGALLLAAARALSLGRQPGARTLWSS</sequence>
<evidence type="ECO:0000256" key="2">
    <source>
        <dbReference type="ARBA" id="ARBA00022692"/>
    </source>
</evidence>
<feature type="transmembrane region" description="Helical" evidence="5">
    <location>
        <begin position="91"/>
        <end position="112"/>
    </location>
</feature>
<evidence type="ECO:0008006" key="9">
    <source>
        <dbReference type="Google" id="ProtNLM"/>
    </source>
</evidence>
<feature type="chain" id="PRO_5046418499" description="Transmembrane protein 235" evidence="6">
    <location>
        <begin position="28"/>
        <end position="212"/>
    </location>
</feature>
<feature type="transmembrane region" description="Helical" evidence="5">
    <location>
        <begin position="119"/>
        <end position="146"/>
    </location>
</feature>
<evidence type="ECO:0000256" key="6">
    <source>
        <dbReference type="SAM" id="SignalP"/>
    </source>
</evidence>
<protein>
    <recommendedName>
        <fullName evidence="9">Transmembrane protein 235</fullName>
    </recommendedName>
</protein>
<feature type="non-terminal residue" evidence="7">
    <location>
        <position position="212"/>
    </location>
</feature>
<proteinExistence type="predicted"/>
<reference evidence="7" key="1">
    <citation type="submission" date="2023-04" db="EMBL/GenBank/DDBJ databases">
        <authorList>
            <consortium name="ELIXIR-Norway"/>
        </authorList>
    </citation>
    <scope>NUCLEOTIDE SEQUENCE [LARGE SCALE GENOMIC DNA]</scope>
</reference>
<evidence type="ECO:0000256" key="1">
    <source>
        <dbReference type="ARBA" id="ARBA00004141"/>
    </source>
</evidence>
<organism evidence="7 8">
    <name type="scientific">Rangifer tarandus platyrhynchus</name>
    <name type="common">Svalbard reindeer</name>
    <dbReference type="NCBI Taxonomy" id="3082113"/>
    <lineage>
        <taxon>Eukaryota</taxon>
        <taxon>Metazoa</taxon>
        <taxon>Chordata</taxon>
        <taxon>Craniata</taxon>
        <taxon>Vertebrata</taxon>
        <taxon>Euteleostomi</taxon>
        <taxon>Mammalia</taxon>
        <taxon>Eutheria</taxon>
        <taxon>Laurasiatheria</taxon>
        <taxon>Artiodactyla</taxon>
        <taxon>Ruminantia</taxon>
        <taxon>Pecora</taxon>
        <taxon>Cervidae</taxon>
        <taxon>Odocoileinae</taxon>
        <taxon>Rangifer</taxon>
    </lineage>
</organism>
<evidence type="ECO:0000256" key="5">
    <source>
        <dbReference type="SAM" id="Phobius"/>
    </source>
</evidence>
<feature type="transmembrane region" description="Helical" evidence="5">
    <location>
        <begin position="166"/>
        <end position="193"/>
    </location>
</feature>
<dbReference type="Pfam" id="PF13903">
    <property type="entry name" value="Claudin_2"/>
    <property type="match status" value="1"/>
</dbReference>
<keyword evidence="6" id="KW-0732">Signal</keyword>
<feature type="non-terminal residue" evidence="7">
    <location>
        <position position="1"/>
    </location>
</feature>
<keyword evidence="8" id="KW-1185">Reference proteome</keyword>
<dbReference type="Gene3D" id="1.20.140.150">
    <property type="match status" value="1"/>
</dbReference>
<dbReference type="InterPro" id="IPR004031">
    <property type="entry name" value="PMP22/EMP/MP20/Claudin"/>
</dbReference>
<gene>
    <name evidence="7" type="ORF">MRATA1EN1_LOCUS12709</name>
</gene>
<keyword evidence="2 5" id="KW-0812">Transmembrane</keyword>
<name>A0ABN8YQB2_RANTA</name>
<dbReference type="PANTHER" id="PTHR20516:SF1">
    <property type="entry name" value="TRANSMEMBRANE PROTEIN 235"/>
    <property type="match status" value="1"/>
</dbReference>